<dbReference type="OrthoDB" id="836926at2"/>
<keyword evidence="2" id="KW-1185">Reference proteome</keyword>
<comment type="caution">
    <text evidence="1">The sequence shown here is derived from an EMBL/GenBank/DDBJ whole genome shotgun (WGS) entry which is preliminary data.</text>
</comment>
<reference evidence="1 2" key="1">
    <citation type="submission" date="2019-03" db="EMBL/GenBank/DDBJ databases">
        <title>Dyadobacter AR-3-6 sp. nov., isolated from arctic soil.</title>
        <authorList>
            <person name="Chaudhary D.K."/>
        </authorList>
    </citation>
    <scope>NUCLEOTIDE SEQUENCE [LARGE SCALE GENOMIC DNA]</scope>
    <source>
        <strain evidence="1 2">AR-3-6</strain>
    </source>
</reference>
<evidence type="ECO:0000313" key="1">
    <source>
        <dbReference type="EMBL" id="TDE10818.1"/>
    </source>
</evidence>
<gene>
    <name evidence="1" type="ORF">E0F88_27480</name>
</gene>
<accession>A0A4V2Z2Z9</accession>
<dbReference type="EMBL" id="SMFL01000014">
    <property type="protein sequence ID" value="TDE10818.1"/>
    <property type="molecule type" value="Genomic_DNA"/>
</dbReference>
<dbReference type="Proteomes" id="UP000294850">
    <property type="component" value="Unassembled WGS sequence"/>
</dbReference>
<evidence type="ECO:0000313" key="2">
    <source>
        <dbReference type="Proteomes" id="UP000294850"/>
    </source>
</evidence>
<protein>
    <submittedName>
        <fullName evidence="1">Uncharacterized protein</fullName>
    </submittedName>
</protein>
<name>A0A4V2Z2Z9_9BACT</name>
<organism evidence="1 2">
    <name type="scientific">Dyadobacter psychrotolerans</name>
    <dbReference type="NCBI Taxonomy" id="2541721"/>
    <lineage>
        <taxon>Bacteria</taxon>
        <taxon>Pseudomonadati</taxon>
        <taxon>Bacteroidota</taxon>
        <taxon>Cytophagia</taxon>
        <taxon>Cytophagales</taxon>
        <taxon>Spirosomataceae</taxon>
        <taxon>Dyadobacter</taxon>
    </lineage>
</organism>
<proteinExistence type="predicted"/>
<dbReference type="RefSeq" id="WP_131961548.1">
    <property type="nucleotide sequence ID" value="NZ_SMFL01000014.1"/>
</dbReference>
<dbReference type="AlphaFoldDB" id="A0A4V2Z2Z9"/>
<sequence>MKNVLITLTFIFIFSFSAFSQATYRFKFKHKLSKIELAALKLDGYKITDANGKEYTFCPSLKKDFKFTVTHKNSILEIDPWSILDTRTNSDVHASDPCFDQAGVINANTDNNLKIDLRKRTKVGNAVEGITLRYETILFAINTIGVKARPRVSDYNDSLYTVNFITGSINLGVSLGYSFGWTKFTQLTSNNYSITPSFGLGFSSVKLANEPRKKNIGVTNNPSNFILGPAATVILARNDIGLVLSYGYDVMMGKNSSAWAYQGKPFYGVGVSLGLKL</sequence>